<sequence length="120" mass="13182">MGSDWAKHVGEWYNKNKGGNGIYSLKDAMQSEQCKAEWNIKKSKGKTMHKKGKKHQKSRKMKGGNNIPLSPMEIASATKVDATTTIKGGNNIPLSPMEIVSEVKVNDPSPIKGGKNNKKM</sequence>
<organism evidence="2">
    <name type="scientific">viral metagenome</name>
    <dbReference type="NCBI Taxonomy" id="1070528"/>
    <lineage>
        <taxon>unclassified sequences</taxon>
        <taxon>metagenomes</taxon>
        <taxon>organismal metagenomes</taxon>
    </lineage>
</organism>
<proteinExistence type="predicted"/>
<protein>
    <submittedName>
        <fullName evidence="2">Uncharacterized protein</fullName>
    </submittedName>
</protein>
<accession>A0A6C0I1B6</accession>
<feature type="region of interest" description="Disordered" evidence="1">
    <location>
        <begin position="41"/>
        <end position="73"/>
    </location>
</feature>
<dbReference type="AlphaFoldDB" id="A0A6C0I1B6"/>
<evidence type="ECO:0000313" key="2">
    <source>
        <dbReference type="EMBL" id="QHT86146.1"/>
    </source>
</evidence>
<dbReference type="EMBL" id="MN740059">
    <property type="protein sequence ID" value="QHT86146.1"/>
    <property type="molecule type" value="Genomic_DNA"/>
</dbReference>
<reference evidence="2" key="1">
    <citation type="journal article" date="2020" name="Nature">
        <title>Giant virus diversity and host interactions through global metagenomics.</title>
        <authorList>
            <person name="Schulz F."/>
            <person name="Roux S."/>
            <person name="Paez-Espino D."/>
            <person name="Jungbluth S."/>
            <person name="Walsh D.A."/>
            <person name="Denef V.J."/>
            <person name="McMahon K.D."/>
            <person name="Konstantinidis K.T."/>
            <person name="Eloe-Fadrosh E.A."/>
            <person name="Kyrpides N.C."/>
            <person name="Woyke T."/>
        </authorList>
    </citation>
    <scope>NUCLEOTIDE SEQUENCE</scope>
    <source>
        <strain evidence="2">GVMAG-M-3300023184-184</strain>
    </source>
</reference>
<feature type="region of interest" description="Disordered" evidence="1">
    <location>
        <begin position="85"/>
        <end position="120"/>
    </location>
</feature>
<name>A0A6C0I1B6_9ZZZZ</name>
<feature type="compositionally biased region" description="Basic residues" evidence="1">
    <location>
        <begin position="41"/>
        <end position="62"/>
    </location>
</feature>
<evidence type="ECO:0000256" key="1">
    <source>
        <dbReference type="SAM" id="MobiDB-lite"/>
    </source>
</evidence>